<dbReference type="EMBL" id="JBJIAA010000010">
    <property type="protein sequence ID" value="MFL0251416.1"/>
    <property type="molecule type" value="Genomic_DNA"/>
</dbReference>
<feature type="transmembrane region" description="Helical" evidence="1">
    <location>
        <begin position="6"/>
        <end position="26"/>
    </location>
</feature>
<gene>
    <name evidence="2" type="ORF">ACJDT4_13415</name>
</gene>
<dbReference type="Proteomes" id="UP001623592">
    <property type="component" value="Unassembled WGS sequence"/>
</dbReference>
<accession>A0ABW8TGH8</accession>
<evidence type="ECO:0000313" key="3">
    <source>
        <dbReference type="Proteomes" id="UP001623592"/>
    </source>
</evidence>
<name>A0ABW8TGH8_9CLOT</name>
<proteinExistence type="predicted"/>
<evidence type="ECO:0000313" key="2">
    <source>
        <dbReference type="EMBL" id="MFL0251416.1"/>
    </source>
</evidence>
<reference evidence="2 3" key="1">
    <citation type="submission" date="2024-11" db="EMBL/GenBank/DDBJ databases">
        <authorList>
            <person name="Heng Y.C."/>
            <person name="Lim A.C.H."/>
            <person name="Lee J.K.Y."/>
            <person name="Kittelmann S."/>
        </authorList>
    </citation>
    <scope>NUCLEOTIDE SEQUENCE [LARGE SCALE GENOMIC DNA]</scope>
    <source>
        <strain evidence="2 3">WILCCON 0114</strain>
    </source>
</reference>
<keyword evidence="1" id="KW-0472">Membrane</keyword>
<comment type="caution">
    <text evidence="2">The sequence shown here is derived from an EMBL/GenBank/DDBJ whole genome shotgun (WGS) entry which is preliminary data.</text>
</comment>
<keyword evidence="1" id="KW-1133">Transmembrane helix</keyword>
<evidence type="ECO:0008006" key="4">
    <source>
        <dbReference type="Google" id="ProtNLM"/>
    </source>
</evidence>
<dbReference type="RefSeq" id="WP_406788071.1">
    <property type="nucleotide sequence ID" value="NZ_JBJIAA010000010.1"/>
</dbReference>
<keyword evidence="3" id="KW-1185">Reference proteome</keyword>
<organism evidence="2 3">
    <name type="scientific">Clostridium neuense</name>
    <dbReference type="NCBI Taxonomy" id="1728934"/>
    <lineage>
        <taxon>Bacteria</taxon>
        <taxon>Bacillati</taxon>
        <taxon>Bacillota</taxon>
        <taxon>Clostridia</taxon>
        <taxon>Eubacteriales</taxon>
        <taxon>Clostridiaceae</taxon>
        <taxon>Clostridium</taxon>
    </lineage>
</organism>
<evidence type="ECO:0000256" key="1">
    <source>
        <dbReference type="SAM" id="Phobius"/>
    </source>
</evidence>
<keyword evidence="1" id="KW-0812">Transmembrane</keyword>
<sequence length="89" mass="9908">MDNVTIGVICSLLGVVVSFFTITTYYKTNGQHDGNISTKIDYIQRGVDDIRIDIKAQDNKIEGLIEKVAKVEESAKSAHHRIDTLEEGK</sequence>
<protein>
    <recommendedName>
        <fullName evidence="4">Holin</fullName>
    </recommendedName>
</protein>